<evidence type="ECO:0000313" key="2">
    <source>
        <dbReference type="EMBL" id="MDA0162310.1"/>
    </source>
</evidence>
<dbReference type="NCBIfam" id="NF006150">
    <property type="entry name" value="PRK08296.1-2"/>
    <property type="match status" value="1"/>
</dbReference>
<dbReference type="EMBL" id="JAPDOD010000017">
    <property type="protein sequence ID" value="MDA0162310.1"/>
    <property type="molecule type" value="Genomic_DNA"/>
</dbReference>
<sequence>MSTQTIKRFASPYDDAPPPEAAGWEELYPYYLHFREDRREAEEARFWFADTQHWPTVFKPFDTITVEFAIRCLGQYNTRHYVIPPANGIDYRVHNGYVYMSPVGVPEADIPARVPEFLERAGFYFQNWPALLENWHTKIRGVIDELESIRFEPLPDRVPLADITSGKGLDPHLAFTHDYNRLIELAYTAFQYHFEFLNLGYVAYLDFFGFCQEAFPGISDLGIAKMVQGIEVDLFRPDDELKALARMAVSRDVDLDGGLVAVRDEVWLAAWEAAMDPWFNFSSGSGMYSSDKVWLDHLEIPFGFLRDYVAELRAGKDIARPTEAIGAERDRVTSEYRALLPEDAQAVFDEKLGLSRLVFPYVENHNFYIEHWSLSLFWRRVRELGQVLADAGFWGEAEDIFMLRRDEIPQAIFDYGNGWAVGAECAGPFHWPGEIARRKDILAALSAKPPLPAMNEPPAVITEPFTIMLYGITSERVGQWLSGGDSEGGLSGMAASPGKAEGVARVVLDADELGSIQAGEILVSRITAPSWGPVFGQIAAVVTDIGGMMSHAAIVCREYGLPAVTGTGSATTAIVTGQRIRVDGDSGTVTLVA</sequence>
<reference evidence="2" key="1">
    <citation type="submission" date="2022-10" db="EMBL/GenBank/DDBJ databases">
        <title>The WGS of Solirubrobacter ginsenosidimutans DSM 21036.</title>
        <authorList>
            <person name="Jiang Z."/>
        </authorList>
    </citation>
    <scope>NUCLEOTIDE SEQUENCE</scope>
    <source>
        <strain evidence="2">DSM 21036</strain>
    </source>
</reference>
<accession>A0A9X3MTN8</accession>
<dbReference type="PANTHER" id="PTHR43615:SF1">
    <property type="entry name" value="PPDK_N DOMAIN-CONTAINING PROTEIN"/>
    <property type="match status" value="1"/>
</dbReference>
<feature type="domain" description="PEP-utilising enzyme mobile" evidence="1">
    <location>
        <begin position="517"/>
        <end position="587"/>
    </location>
</feature>
<dbReference type="SUPFAM" id="SSF52009">
    <property type="entry name" value="Phosphohistidine domain"/>
    <property type="match status" value="1"/>
</dbReference>
<dbReference type="PANTHER" id="PTHR43615">
    <property type="entry name" value="PHOSPHOENOLPYRUVATE SYNTHASE-RELATED"/>
    <property type="match status" value="1"/>
</dbReference>
<organism evidence="2 3">
    <name type="scientific">Solirubrobacter ginsenosidimutans</name>
    <dbReference type="NCBI Taxonomy" id="490573"/>
    <lineage>
        <taxon>Bacteria</taxon>
        <taxon>Bacillati</taxon>
        <taxon>Actinomycetota</taxon>
        <taxon>Thermoleophilia</taxon>
        <taxon>Solirubrobacterales</taxon>
        <taxon>Solirubrobacteraceae</taxon>
        <taxon>Solirubrobacter</taxon>
    </lineage>
</organism>
<keyword evidence="3" id="KW-1185">Reference proteome</keyword>
<dbReference type="NCBIfam" id="NF006153">
    <property type="entry name" value="PRK08296.1-5"/>
    <property type="match status" value="1"/>
</dbReference>
<dbReference type="Gene3D" id="3.50.30.10">
    <property type="entry name" value="Phosphohistidine domain"/>
    <property type="match status" value="1"/>
</dbReference>
<dbReference type="InterPro" id="IPR036637">
    <property type="entry name" value="Phosphohistidine_dom_sf"/>
</dbReference>
<dbReference type="GO" id="GO:0016772">
    <property type="term" value="F:transferase activity, transferring phosphorus-containing groups"/>
    <property type="evidence" value="ECO:0007669"/>
    <property type="project" value="InterPro"/>
</dbReference>
<evidence type="ECO:0000259" key="1">
    <source>
        <dbReference type="Pfam" id="PF00391"/>
    </source>
</evidence>
<name>A0A9X3MTN8_9ACTN</name>
<protein>
    <submittedName>
        <fullName evidence="2">PEP-utilizing enzyme</fullName>
    </submittedName>
</protein>
<dbReference type="Pfam" id="PF00391">
    <property type="entry name" value="PEP-utilizers"/>
    <property type="match status" value="1"/>
</dbReference>
<comment type="caution">
    <text evidence="2">The sequence shown here is derived from an EMBL/GenBank/DDBJ whole genome shotgun (WGS) entry which is preliminary data.</text>
</comment>
<dbReference type="Proteomes" id="UP001149140">
    <property type="component" value="Unassembled WGS sequence"/>
</dbReference>
<gene>
    <name evidence="2" type="ORF">OM076_18710</name>
</gene>
<dbReference type="RefSeq" id="WP_270041547.1">
    <property type="nucleotide sequence ID" value="NZ_JAPDOD010000017.1"/>
</dbReference>
<proteinExistence type="predicted"/>
<dbReference type="InterPro" id="IPR008279">
    <property type="entry name" value="PEP-util_enz_mobile_dom"/>
</dbReference>
<dbReference type="AlphaFoldDB" id="A0A9X3MTN8"/>
<evidence type="ECO:0000313" key="3">
    <source>
        <dbReference type="Proteomes" id="UP001149140"/>
    </source>
</evidence>
<dbReference type="InterPro" id="IPR051549">
    <property type="entry name" value="PEP_Utilizing_Enz"/>
</dbReference>